<feature type="non-terminal residue" evidence="1">
    <location>
        <position position="1"/>
    </location>
</feature>
<sequence length="523" mass="59080">DYHVICATYKRNEARFYRYLPIVEMSQQIEARQRSYVHYYCHCPDVSKSTTTEEEEEEEIVESIPDLDINSPRIHFSTFPISKLYFCDDCYQIRCPRCVQEEILGLKDNEKCARNCFQCPICQNTLSVVASTEPPPPQTSHPSNPSSAVASGAPYYLSCGVCRWDSQEIGMTFEKATGLALQLQKTEDERPDVKEFDHLKDHFEKHLRLSAPSTTLPTSLLSIPGISSFSNRYGGSGLAHPQQKSDDVAKYDAIVKVESDDSLVHDLVQLKDVNQITTLTQRMNQLSDQPYKVERLQPQRIHLRTKRVKRCRSCRHILIKPEQKAQATRFKIKLVALNSIPKITITSLPKLILNQQTQIVLKFSNPLYEEIIVDLALKDETTEYAQIKLLAPHFNITPYNEVWEYEQDFNITSKGRPLSITSAPKVDVGIYERRGNYTSVVVDITPLAEVDELKVTYVSKINDSNDNESSVTTGDATAGDSSTTTETTPSDKQNTTDKDDSTSSTSATKSLSFWTVIGLGPVR</sequence>
<keyword evidence="2" id="KW-1185">Reference proteome</keyword>
<evidence type="ECO:0000313" key="2">
    <source>
        <dbReference type="Proteomes" id="UP000789920"/>
    </source>
</evidence>
<evidence type="ECO:0000313" key="1">
    <source>
        <dbReference type="EMBL" id="CAG8723441.1"/>
    </source>
</evidence>
<dbReference type="EMBL" id="CAJVQC010023704">
    <property type="protein sequence ID" value="CAG8723441.1"/>
    <property type="molecule type" value="Genomic_DNA"/>
</dbReference>
<proteinExistence type="predicted"/>
<accession>A0ACA9PZX8</accession>
<protein>
    <submittedName>
        <fullName evidence="1">31824_t:CDS:1</fullName>
    </submittedName>
</protein>
<comment type="caution">
    <text evidence="1">The sequence shown here is derived from an EMBL/GenBank/DDBJ whole genome shotgun (WGS) entry which is preliminary data.</text>
</comment>
<name>A0ACA9PZX8_9GLOM</name>
<organism evidence="1 2">
    <name type="scientific">Racocetra persica</name>
    <dbReference type="NCBI Taxonomy" id="160502"/>
    <lineage>
        <taxon>Eukaryota</taxon>
        <taxon>Fungi</taxon>
        <taxon>Fungi incertae sedis</taxon>
        <taxon>Mucoromycota</taxon>
        <taxon>Glomeromycotina</taxon>
        <taxon>Glomeromycetes</taxon>
        <taxon>Diversisporales</taxon>
        <taxon>Gigasporaceae</taxon>
        <taxon>Racocetra</taxon>
    </lineage>
</organism>
<dbReference type="Proteomes" id="UP000789920">
    <property type="component" value="Unassembled WGS sequence"/>
</dbReference>
<gene>
    <name evidence="1" type="ORF">RPERSI_LOCUS11497</name>
</gene>
<reference evidence="1" key="1">
    <citation type="submission" date="2021-06" db="EMBL/GenBank/DDBJ databases">
        <authorList>
            <person name="Kallberg Y."/>
            <person name="Tangrot J."/>
            <person name="Rosling A."/>
        </authorList>
    </citation>
    <scope>NUCLEOTIDE SEQUENCE</scope>
    <source>
        <strain evidence="1">MA461A</strain>
    </source>
</reference>